<feature type="region of interest" description="Disordered" evidence="2">
    <location>
        <begin position="200"/>
        <end position="234"/>
    </location>
</feature>
<feature type="compositionally biased region" description="Acidic residues" evidence="2">
    <location>
        <begin position="487"/>
        <end position="508"/>
    </location>
</feature>
<dbReference type="GO" id="GO:0005739">
    <property type="term" value="C:mitochondrion"/>
    <property type="evidence" value="ECO:0007669"/>
    <property type="project" value="TreeGrafter"/>
</dbReference>
<dbReference type="PANTHER" id="PTHR13166">
    <property type="entry name" value="PROTEIN C6ORF149"/>
    <property type="match status" value="1"/>
</dbReference>
<evidence type="ECO:0000256" key="2">
    <source>
        <dbReference type="SAM" id="MobiDB-lite"/>
    </source>
</evidence>
<name>A0A2B7WU95_POLH7</name>
<accession>A0A2B7WU95</accession>
<feature type="compositionally biased region" description="Pro residues" evidence="2">
    <location>
        <begin position="693"/>
        <end position="707"/>
    </location>
</feature>
<dbReference type="InterPro" id="IPR008011">
    <property type="entry name" value="Complex1_LYR_dom"/>
</dbReference>
<feature type="compositionally biased region" description="Polar residues" evidence="2">
    <location>
        <begin position="517"/>
        <end position="527"/>
    </location>
</feature>
<feature type="region of interest" description="Disordered" evidence="2">
    <location>
        <begin position="261"/>
        <end position="284"/>
    </location>
</feature>
<keyword evidence="5" id="KW-1185">Reference proteome</keyword>
<feature type="compositionally biased region" description="Basic and acidic residues" evidence="2">
    <location>
        <begin position="568"/>
        <end position="577"/>
    </location>
</feature>
<feature type="compositionally biased region" description="Polar residues" evidence="2">
    <location>
        <begin position="584"/>
        <end position="598"/>
    </location>
</feature>
<feature type="compositionally biased region" description="Basic residues" evidence="2">
    <location>
        <begin position="418"/>
        <end position="437"/>
    </location>
</feature>
<proteinExistence type="inferred from homology"/>
<organism evidence="4 5">
    <name type="scientific">Polytolypa hystricis (strain UAMH7299)</name>
    <dbReference type="NCBI Taxonomy" id="1447883"/>
    <lineage>
        <taxon>Eukaryota</taxon>
        <taxon>Fungi</taxon>
        <taxon>Dikarya</taxon>
        <taxon>Ascomycota</taxon>
        <taxon>Pezizomycotina</taxon>
        <taxon>Eurotiomycetes</taxon>
        <taxon>Eurotiomycetidae</taxon>
        <taxon>Onygenales</taxon>
        <taxon>Onygenales incertae sedis</taxon>
        <taxon>Polytolypa</taxon>
    </lineage>
</organism>
<dbReference type="AlphaFoldDB" id="A0A2B7WU95"/>
<evidence type="ECO:0000259" key="3">
    <source>
        <dbReference type="Pfam" id="PF05347"/>
    </source>
</evidence>
<feature type="compositionally biased region" description="Polar residues" evidence="2">
    <location>
        <begin position="316"/>
        <end position="328"/>
    </location>
</feature>
<dbReference type="Proteomes" id="UP000224634">
    <property type="component" value="Unassembled WGS sequence"/>
</dbReference>
<evidence type="ECO:0000313" key="5">
    <source>
        <dbReference type="Proteomes" id="UP000224634"/>
    </source>
</evidence>
<dbReference type="GO" id="GO:1990221">
    <property type="term" value="C:L-cysteine desulfurase complex"/>
    <property type="evidence" value="ECO:0007669"/>
    <property type="project" value="TreeGrafter"/>
</dbReference>
<dbReference type="GO" id="GO:0016226">
    <property type="term" value="P:iron-sulfur cluster assembly"/>
    <property type="evidence" value="ECO:0007669"/>
    <property type="project" value="InterPro"/>
</dbReference>
<dbReference type="CDD" id="cd20264">
    <property type="entry name" value="Complex1_LYR_LYRM4"/>
    <property type="match status" value="1"/>
</dbReference>
<sequence>MSVATLHRETAFQARSLFRSLLRQSRNFAAYNFREYARRRTIDGFREHQNESEERKIQELIQKGLKDLRMMKRQTIISQFYQLDRLVVEGQQSGKETGTEGGIVRQKETGYVLCGFFHGINLRIHAVQSATHSFTQTLLGLKNSYLRILLQARHHPKLWFRSSRSSRSQTLAENAPNRSRTGHVDHDVFEGLPVRRWSRQSQVISQTPKYDVPDGDGSGSQNNPPELPMPRDSHLLTPMSRALLRAARSGCKYIRPATKEVEDEEKEVREGEDVASAPPSERTFTAGKWSMVPRHLEPPEAEFLAKRRPGLPSLYGATTSAAGEQAANNPPPMRKTKFKKVDPATGNVSIYEAWVPEGHEVEGEIKSDTAVAAESATGAVVAAAPAPGTVIEGVGVVDKEGVVVAEPEALMVAAITKKRLPPPKRKAKGVGKGRPKKVMFAPGDGVTSTTTPISNLDGTSVVAGDTTMGGQTPDSSRMSIDGASGEREEEEDEDENDVDGSDDGEESGNEPAKTPDATVSSAQTENIDAQGPAPAPATSTTTMEPKMEPNQLPALPTSTLIEDVVEAVPKEEPRRSPDVPLAAASSSVDTTQTDTNNAPVDDLPPPEIPGESQSTLASAPPPEAQISSTSASIPEDSITATSAAATIDPTPVDTDFIMSEAPTAETPAPVPSAPVTDTLTPEVAPPASQDLPFPTPLYPQPSPSPFN</sequence>
<feature type="compositionally biased region" description="Polar residues" evidence="2">
    <location>
        <begin position="446"/>
        <end position="458"/>
    </location>
</feature>
<dbReference type="PANTHER" id="PTHR13166:SF7">
    <property type="entry name" value="LYR MOTIF-CONTAINING PROTEIN 4"/>
    <property type="match status" value="1"/>
</dbReference>
<comment type="caution">
    <text evidence="4">The sequence shown here is derived from an EMBL/GenBank/DDBJ whole genome shotgun (WGS) entry which is preliminary data.</text>
</comment>
<dbReference type="Pfam" id="PF05347">
    <property type="entry name" value="Complex1_LYR"/>
    <property type="match status" value="1"/>
</dbReference>
<evidence type="ECO:0000256" key="1">
    <source>
        <dbReference type="ARBA" id="ARBA00009508"/>
    </source>
</evidence>
<feature type="region of interest" description="Disordered" evidence="2">
    <location>
        <begin position="418"/>
        <end position="707"/>
    </location>
</feature>
<dbReference type="InterPro" id="IPR045297">
    <property type="entry name" value="Complex1_LYR_LYRM4"/>
</dbReference>
<feature type="domain" description="Complex 1 LYR protein" evidence="3">
    <location>
        <begin position="13"/>
        <end position="70"/>
    </location>
</feature>
<comment type="similarity">
    <text evidence="1">Belongs to the complex I LYR family.</text>
</comment>
<gene>
    <name evidence="4" type="ORF">AJ80_09227</name>
</gene>
<dbReference type="STRING" id="1447883.A0A2B7WU95"/>
<feature type="compositionally biased region" description="Polar residues" evidence="2">
    <location>
        <begin position="162"/>
        <end position="179"/>
    </location>
</feature>
<dbReference type="OrthoDB" id="275715at2759"/>
<feature type="compositionally biased region" description="Low complexity" evidence="2">
    <location>
        <begin position="636"/>
        <end position="651"/>
    </location>
</feature>
<reference evidence="4 5" key="1">
    <citation type="submission" date="2017-10" db="EMBL/GenBank/DDBJ databases">
        <title>Comparative genomics in systemic dimorphic fungi from Ajellomycetaceae.</title>
        <authorList>
            <person name="Munoz J.F."/>
            <person name="Mcewen J.G."/>
            <person name="Clay O.K."/>
            <person name="Cuomo C.A."/>
        </authorList>
    </citation>
    <scope>NUCLEOTIDE SEQUENCE [LARGE SCALE GENOMIC DNA]</scope>
    <source>
        <strain evidence="4 5">UAMH7299</strain>
    </source>
</reference>
<evidence type="ECO:0000313" key="4">
    <source>
        <dbReference type="EMBL" id="PGH00173.1"/>
    </source>
</evidence>
<dbReference type="InterPro" id="IPR051522">
    <property type="entry name" value="ISC_assembly_LYR"/>
</dbReference>
<dbReference type="EMBL" id="PDNA01000258">
    <property type="protein sequence ID" value="PGH00173.1"/>
    <property type="molecule type" value="Genomic_DNA"/>
</dbReference>
<protein>
    <recommendedName>
        <fullName evidence="3">Complex 1 LYR protein domain-containing protein</fullName>
    </recommendedName>
</protein>
<feature type="region of interest" description="Disordered" evidence="2">
    <location>
        <begin position="314"/>
        <end position="342"/>
    </location>
</feature>
<feature type="region of interest" description="Disordered" evidence="2">
    <location>
        <begin position="161"/>
        <end position="186"/>
    </location>
</feature>
<feature type="compositionally biased region" description="Polar residues" evidence="2">
    <location>
        <begin position="468"/>
        <end position="478"/>
    </location>
</feature>